<dbReference type="NCBIfam" id="TIGR00871">
    <property type="entry name" value="zwf"/>
    <property type="match status" value="1"/>
</dbReference>
<dbReference type="InterPro" id="IPR022675">
    <property type="entry name" value="G6P_DH_C"/>
</dbReference>
<comment type="catalytic activity">
    <reaction evidence="6">
        <text>D-glucose 6-phosphate + NADP(+) = 6-phospho-D-glucono-1,5-lactone + NADPH + H(+)</text>
        <dbReference type="Rhea" id="RHEA:15841"/>
        <dbReference type="ChEBI" id="CHEBI:15378"/>
        <dbReference type="ChEBI" id="CHEBI:57783"/>
        <dbReference type="ChEBI" id="CHEBI:57955"/>
        <dbReference type="ChEBI" id="CHEBI:58349"/>
        <dbReference type="ChEBI" id="CHEBI:61548"/>
        <dbReference type="EC" id="1.1.1.49"/>
    </reaction>
</comment>
<feature type="domain" description="Glucose-6-phosphate dehydrogenase C-terminal" evidence="8">
    <location>
        <begin position="210"/>
        <end position="501"/>
    </location>
</feature>
<keyword evidence="2 6" id="KW-0313">Glucose metabolism</keyword>
<keyword evidence="10" id="KW-1185">Reference proteome</keyword>
<sequence>MDKIVTGHRPSAAPGSKPAPACTLVVFGAGGDLTARLLVPSLYNLELSGLLGDGFALHGLDLATPDETAWKAHLSDTMQSFTKDPDAEFHPDKIDAATWDRLMSHATYEHADFTDPETFKALAQRLGGGSAIFYLAVPARFFGPIADALGVAGLLKQSDNHFRRIVIEKPFGADLASARELNKRLLNAAREDQIFRIDHFMGKEAVQSIMAMRFANRLFEPLWRAEHVAEVEITAAETLGVEGRGKFYEATGALRDMVPNHLFQLLCMVAMEAPTSLDAEAIRSEKTRLLSSVRAVEKGDVVFGQYSAGDMPDGHVPAYRDEPDVAKGSTTETYVAMRLFVDNWRWSGTRFVLQTGKRMKARHTQIVLRFRPAPYDLFACEDGGIATQDEIVLLIGPNQGIHIDFDVKRPGPDFIPARAQTSFRFDDAFEDRPNVGYEALLYDCMMGDATLFQRADTIEEAWRIVDPALNGDARPDLQFYAAGSEGPEDAQLLFETTQSRFEPD</sequence>
<dbReference type="RefSeq" id="WP_260278614.1">
    <property type="nucleotide sequence ID" value="NZ_JANAVZ010000018.1"/>
</dbReference>
<evidence type="ECO:0000256" key="2">
    <source>
        <dbReference type="ARBA" id="ARBA00022526"/>
    </source>
</evidence>
<dbReference type="Gene3D" id="3.30.360.10">
    <property type="entry name" value="Dihydrodipicolinate Reductase, domain 2"/>
    <property type="match status" value="1"/>
</dbReference>
<dbReference type="SUPFAM" id="SSF55347">
    <property type="entry name" value="Glyceraldehyde-3-phosphate dehydrogenase-like, C-terminal domain"/>
    <property type="match status" value="1"/>
</dbReference>
<dbReference type="EC" id="1.1.1.49" evidence="6"/>
<evidence type="ECO:0000256" key="6">
    <source>
        <dbReference type="HAMAP-Rule" id="MF_00966"/>
    </source>
</evidence>
<dbReference type="PRINTS" id="PR00079">
    <property type="entry name" value="G6PDHDRGNASE"/>
</dbReference>
<proteinExistence type="inferred from homology"/>
<feature type="binding site" evidence="6">
    <location>
        <position position="237"/>
    </location>
    <ligand>
        <name>substrate</name>
    </ligand>
</feature>
<organism evidence="9 10">
    <name type="scientific">Paracoccus maritimus</name>
    <dbReference type="NCBI Taxonomy" id="2933292"/>
    <lineage>
        <taxon>Bacteria</taxon>
        <taxon>Pseudomonadati</taxon>
        <taxon>Pseudomonadota</taxon>
        <taxon>Alphaproteobacteria</taxon>
        <taxon>Rhodobacterales</taxon>
        <taxon>Paracoccaceae</taxon>
        <taxon>Paracoccus</taxon>
    </lineage>
</organism>
<feature type="active site" description="Proton acceptor" evidence="6">
    <location>
        <position position="261"/>
    </location>
</feature>
<dbReference type="PANTHER" id="PTHR23429">
    <property type="entry name" value="GLUCOSE-6-PHOSPHATE 1-DEHYDROGENASE G6PD"/>
    <property type="match status" value="1"/>
</dbReference>
<evidence type="ECO:0000256" key="1">
    <source>
        <dbReference type="ARBA" id="ARBA00004937"/>
    </source>
</evidence>
<comment type="function">
    <text evidence="6">Catalyzes the oxidation of glucose 6-phosphate to 6-phosphogluconolactone.</text>
</comment>
<dbReference type="InterPro" id="IPR022674">
    <property type="entry name" value="G6P_DH_NAD-bd"/>
</dbReference>
<feature type="binding site" evidence="6">
    <location>
        <position position="169"/>
    </location>
    <ligand>
        <name>NADP(+)</name>
        <dbReference type="ChEBI" id="CHEBI:58349"/>
    </ligand>
</feature>
<feature type="binding site" evidence="6">
    <location>
        <position position="199"/>
    </location>
    <ligand>
        <name>substrate</name>
    </ligand>
</feature>
<keyword evidence="3 6" id="KW-0521">NADP</keyword>
<comment type="caution">
    <text evidence="6">Lacks conserved residue(s) required for the propagation of feature annotation.</text>
</comment>
<evidence type="ECO:0000313" key="10">
    <source>
        <dbReference type="Proteomes" id="UP001320702"/>
    </source>
</evidence>
<dbReference type="Pfam" id="PF00479">
    <property type="entry name" value="G6PD_N"/>
    <property type="match status" value="1"/>
</dbReference>
<comment type="caution">
    <text evidence="9">The sequence shown here is derived from an EMBL/GenBank/DDBJ whole genome shotgun (WGS) entry which is preliminary data.</text>
</comment>
<keyword evidence="5 6" id="KW-0119">Carbohydrate metabolism</keyword>
<evidence type="ECO:0000256" key="5">
    <source>
        <dbReference type="ARBA" id="ARBA00023277"/>
    </source>
</evidence>
<feature type="binding site" evidence="6">
    <location>
        <begin position="112"/>
        <end position="113"/>
    </location>
    <ligand>
        <name>NADP(+)</name>
        <dbReference type="ChEBI" id="CHEBI:58349"/>
    </ligand>
</feature>
<dbReference type="InterPro" id="IPR036291">
    <property type="entry name" value="NAD(P)-bd_dom_sf"/>
</dbReference>
<accession>A0ABT2KDW7</accession>
<name>A0ABT2KDW7_9RHOB</name>
<dbReference type="SUPFAM" id="SSF51735">
    <property type="entry name" value="NAD(P)-binding Rossmann-fold domains"/>
    <property type="match status" value="1"/>
</dbReference>
<dbReference type="PIRSF" id="PIRSF000110">
    <property type="entry name" value="G6PD"/>
    <property type="match status" value="1"/>
</dbReference>
<dbReference type="HAMAP" id="MF_00966">
    <property type="entry name" value="G6PD"/>
    <property type="match status" value="1"/>
</dbReference>
<comment type="similarity">
    <text evidence="6">Belongs to the glucose-6-phosphate dehydrogenase family.</text>
</comment>
<dbReference type="Proteomes" id="UP001320702">
    <property type="component" value="Unassembled WGS sequence"/>
</dbReference>
<dbReference type="Pfam" id="PF02781">
    <property type="entry name" value="G6PD_C"/>
    <property type="match status" value="1"/>
</dbReference>
<feature type="domain" description="Glucose-6-phosphate dehydrogenase NAD-binding" evidence="7">
    <location>
        <begin position="25"/>
        <end position="207"/>
    </location>
</feature>
<keyword evidence="4 6" id="KW-0560">Oxidoreductase</keyword>
<evidence type="ECO:0000313" key="9">
    <source>
        <dbReference type="EMBL" id="MCT4334735.1"/>
    </source>
</evidence>
<dbReference type="Gene3D" id="3.40.50.720">
    <property type="entry name" value="NAD(P)-binding Rossmann-like Domain"/>
    <property type="match status" value="1"/>
</dbReference>
<dbReference type="InterPro" id="IPR001282">
    <property type="entry name" value="G6P_DH"/>
</dbReference>
<evidence type="ECO:0000256" key="3">
    <source>
        <dbReference type="ARBA" id="ARBA00022857"/>
    </source>
</evidence>
<protein>
    <recommendedName>
        <fullName evidence="6">Glucose-6-phosphate 1-dehydrogenase</fullName>
        <shortName evidence="6">G6PD</shortName>
        <ecNumber evidence="6">1.1.1.49</ecNumber>
    </recommendedName>
</protein>
<comment type="pathway">
    <text evidence="1 6">Carbohydrate degradation; pentose phosphate pathway; D-ribulose 5-phosphate from D-glucose 6-phosphate (oxidative stage): step 1/3.</text>
</comment>
<evidence type="ECO:0000259" key="7">
    <source>
        <dbReference type="Pfam" id="PF00479"/>
    </source>
</evidence>
<evidence type="ECO:0000256" key="4">
    <source>
        <dbReference type="ARBA" id="ARBA00023002"/>
    </source>
</evidence>
<feature type="binding site" evidence="6">
    <location>
        <position position="357"/>
    </location>
    <ligand>
        <name>substrate</name>
    </ligand>
</feature>
<evidence type="ECO:0000259" key="8">
    <source>
        <dbReference type="Pfam" id="PF02781"/>
    </source>
</evidence>
<feature type="binding site" evidence="6">
    <location>
        <position position="203"/>
    </location>
    <ligand>
        <name>substrate</name>
    </ligand>
</feature>
<feature type="binding site" evidence="6">
    <location>
        <position position="256"/>
    </location>
    <ligand>
        <name>substrate</name>
    </ligand>
</feature>
<dbReference type="PANTHER" id="PTHR23429:SF0">
    <property type="entry name" value="GLUCOSE-6-PHOSPHATE 1-DEHYDROGENASE"/>
    <property type="match status" value="1"/>
</dbReference>
<dbReference type="EMBL" id="JANAVZ010000018">
    <property type="protein sequence ID" value="MCT4334735.1"/>
    <property type="molecule type" value="Genomic_DNA"/>
</dbReference>
<reference evidence="9 10" key="1">
    <citation type="submission" date="2022-04" db="EMBL/GenBank/DDBJ databases">
        <title>Paracoccus sp. YLB-12 draft genome sequence.</title>
        <authorList>
            <person name="Yu L."/>
        </authorList>
    </citation>
    <scope>NUCLEOTIDE SEQUENCE [LARGE SCALE GENOMIC DNA]</scope>
    <source>
        <strain evidence="9 10">YLB-12</strain>
    </source>
</reference>
<gene>
    <name evidence="6 9" type="primary">zwf</name>
    <name evidence="9" type="ORF">MU516_17955</name>
</gene>